<keyword evidence="1" id="KW-0812">Transmembrane</keyword>
<dbReference type="SUPFAM" id="SSF82693">
    <property type="entry name" value="Multidrug efflux transporter AcrB pore domain, PN1, PN2, PC1 and PC2 subdomains"/>
    <property type="match status" value="2"/>
</dbReference>
<feature type="transmembrane region" description="Helical" evidence="1">
    <location>
        <begin position="988"/>
        <end position="1012"/>
    </location>
</feature>
<evidence type="ECO:0000256" key="1">
    <source>
        <dbReference type="SAM" id="Phobius"/>
    </source>
</evidence>
<dbReference type="SUPFAM" id="SSF82866">
    <property type="entry name" value="Multidrug efflux transporter AcrB transmembrane domain"/>
    <property type="match status" value="2"/>
</dbReference>
<comment type="caution">
    <text evidence="2">The sequence shown here is derived from an EMBL/GenBank/DDBJ whole genome shotgun (WGS) entry which is preliminary data.</text>
</comment>
<feature type="transmembrane region" description="Helical" evidence="1">
    <location>
        <begin position="855"/>
        <end position="874"/>
    </location>
</feature>
<proteinExistence type="predicted"/>
<evidence type="ECO:0000313" key="2">
    <source>
        <dbReference type="EMBL" id="MBO8478624.1"/>
    </source>
</evidence>
<reference evidence="2" key="2">
    <citation type="journal article" date="2021" name="PeerJ">
        <title>Extensive microbial diversity within the chicken gut microbiome revealed by metagenomics and culture.</title>
        <authorList>
            <person name="Gilroy R."/>
            <person name="Ravi A."/>
            <person name="Getino M."/>
            <person name="Pursley I."/>
            <person name="Horton D.L."/>
            <person name="Alikhan N.F."/>
            <person name="Baker D."/>
            <person name="Gharbi K."/>
            <person name="Hall N."/>
            <person name="Watson M."/>
            <person name="Adriaenssens E.M."/>
            <person name="Foster-Nyarko E."/>
            <person name="Jarju S."/>
            <person name="Secka A."/>
            <person name="Antonio M."/>
            <person name="Oren A."/>
            <person name="Chaudhuri R.R."/>
            <person name="La Ragione R."/>
            <person name="Hildebrand F."/>
            <person name="Pallen M.J."/>
        </authorList>
    </citation>
    <scope>NUCLEOTIDE SEQUENCE</scope>
    <source>
        <strain evidence="2">2478</strain>
    </source>
</reference>
<feature type="transmembrane region" description="Helical" evidence="1">
    <location>
        <begin position="959"/>
        <end position="976"/>
    </location>
</feature>
<feature type="transmembrane region" description="Helical" evidence="1">
    <location>
        <begin position="396"/>
        <end position="420"/>
    </location>
</feature>
<feature type="transmembrane region" description="Helical" evidence="1">
    <location>
        <begin position="441"/>
        <end position="468"/>
    </location>
</feature>
<name>A0A9D9NLZ2_9BACT</name>
<dbReference type="PANTHER" id="PTHR32063:SF0">
    <property type="entry name" value="SWARMING MOTILITY PROTEIN SWRC"/>
    <property type="match status" value="1"/>
</dbReference>
<dbReference type="Gene3D" id="3.30.70.1440">
    <property type="entry name" value="Multidrug efflux transporter AcrB pore domain"/>
    <property type="match status" value="1"/>
</dbReference>
<organism evidence="2 3">
    <name type="scientific">Candidatus Cryptobacteroides excrementipullorum</name>
    <dbReference type="NCBI Taxonomy" id="2840761"/>
    <lineage>
        <taxon>Bacteria</taxon>
        <taxon>Pseudomonadati</taxon>
        <taxon>Bacteroidota</taxon>
        <taxon>Bacteroidia</taxon>
        <taxon>Bacteroidales</taxon>
        <taxon>Candidatus Cryptobacteroides</taxon>
    </lineage>
</organism>
<dbReference type="Gene3D" id="3.30.2090.10">
    <property type="entry name" value="Multidrug efflux transporter AcrB TolC docking domain, DN and DC subdomains"/>
    <property type="match status" value="2"/>
</dbReference>
<gene>
    <name evidence="2" type="ORF">IAB80_07035</name>
</gene>
<dbReference type="InterPro" id="IPR027463">
    <property type="entry name" value="AcrB_DN_DC_subdom"/>
</dbReference>
<dbReference type="SUPFAM" id="SSF82714">
    <property type="entry name" value="Multidrug efflux transporter AcrB TolC docking domain, DN and DC subdomains"/>
    <property type="match status" value="1"/>
</dbReference>
<dbReference type="EMBL" id="JADILZ010000062">
    <property type="protein sequence ID" value="MBO8478624.1"/>
    <property type="molecule type" value="Genomic_DNA"/>
</dbReference>
<feature type="transmembrane region" description="Helical" evidence="1">
    <location>
        <begin position="536"/>
        <end position="556"/>
    </location>
</feature>
<keyword evidence="1" id="KW-0472">Membrane</keyword>
<keyword evidence="1" id="KW-1133">Transmembrane helix</keyword>
<dbReference type="Proteomes" id="UP000823771">
    <property type="component" value="Unassembled WGS sequence"/>
</dbReference>
<feature type="transmembrane region" description="Helical" evidence="1">
    <location>
        <begin position="12"/>
        <end position="30"/>
    </location>
</feature>
<evidence type="ECO:0000313" key="3">
    <source>
        <dbReference type="Proteomes" id="UP000823771"/>
    </source>
</evidence>
<dbReference type="Pfam" id="PF00873">
    <property type="entry name" value="ACR_tran"/>
    <property type="match status" value="1"/>
</dbReference>
<sequence>MLKKLLDRPITVTMALLVVIVLGIVSMRLIPISLIPEVDIPYITVQVTAPNLSAREIDETVVKPLRQQLIQIHSLEDIQSESKDGGGSIQLTFRQGADIDYLFIEVNEKIDRSMGSLRDIERPKVLKSSATDIPAFYINMTLKEEDVLPENTDMELFPVTGQFSQMSRFASEVVSKRIEQLDEVAMVDISGCVRPEILIIPDQEALLQMGITEGEFENYITSADIRLGSLTIRDGEYRYNVKFQSFASDKEDIGNIYINHEGKLYQIKDIARVIEHPSKRSGLVRSEGKDAVTMAVIKQSDAKMADLKKSINGLMDQFAKDYPDVEFEITRDQTELLEYSINNLISNIIAGVVLACIVIFLFMQDFRSPTLVAFTIPTALIFSMLVFYAIGLTVNIISLSGLVLGVGMMVDNTIVLIDNITARWQRGDPLRRAVLKGTSEVVAPMLSSVLTTCAVFIPLIFVSGIAGAMFYDQAMAVTVVLLTAYVVTVTVIPVYYWWWYKGFSSFRPNPFLEKFSFNRVIGKYESGLMWVFRHRWAGWSLFIVSFIGIVLCFKFIPKEKLPEITYTDMIMKVDWNDHLSLEQNTERVKEIEALSEGRVSQFTSMVGMQQFVLSHSGEPSVSEAVLYFKCPDAASLGELQRAISDHIARGYPEAVYSFEASGNIFDMVFAEKESDLVARLRPVSVPEIDVRMVESIVSDVAERFPMMYVPEVTLKKDMLYVADPEMMALYGVSYQDLVSVLENALNENSLFNIVQGEETLPVVMGVDTRDIHSIIDGTFIQRDGGDIPVGVLMKQTYDEDLKTITAGAEGNFYPLQMELDGYSAQEVMSGVREAVRQDGNFEVSFSGSYFSNRKMIGEMIVVLAIALILLYLILASQFESLVQPLIIMSEIVIDIFGALLLLWVCGATINLMSMIGLVVVCGIVINDSILKIDTINRLRKDGFHLKHAIMEAGQRRLKAIVMTSLTTILSVCPFLSRGNMGDDLQYPMSLVIIAGMVVGTTISLFFVPIVYYEIYRKQEKKESIR</sequence>
<dbReference type="GO" id="GO:0042910">
    <property type="term" value="F:xenobiotic transmembrane transporter activity"/>
    <property type="evidence" value="ECO:0007669"/>
    <property type="project" value="TreeGrafter"/>
</dbReference>
<dbReference type="Gene3D" id="1.20.1640.10">
    <property type="entry name" value="Multidrug efflux transporter AcrB transmembrane domain"/>
    <property type="match status" value="2"/>
</dbReference>
<protein>
    <submittedName>
        <fullName evidence="2">Efflux RND transporter permease subunit</fullName>
    </submittedName>
</protein>
<feature type="transmembrane region" description="Helical" evidence="1">
    <location>
        <begin position="370"/>
        <end position="390"/>
    </location>
</feature>
<feature type="transmembrane region" description="Helical" evidence="1">
    <location>
        <begin position="881"/>
        <end position="903"/>
    </location>
</feature>
<accession>A0A9D9NLZ2</accession>
<dbReference type="Gene3D" id="3.30.70.1430">
    <property type="entry name" value="Multidrug efflux transporter AcrB pore domain"/>
    <property type="match status" value="2"/>
</dbReference>
<feature type="transmembrane region" description="Helical" evidence="1">
    <location>
        <begin position="344"/>
        <end position="363"/>
    </location>
</feature>
<dbReference type="PANTHER" id="PTHR32063">
    <property type="match status" value="1"/>
</dbReference>
<dbReference type="InterPro" id="IPR001036">
    <property type="entry name" value="Acrflvin-R"/>
</dbReference>
<dbReference type="Gene3D" id="3.30.70.1320">
    <property type="entry name" value="Multidrug efflux transporter AcrB pore domain like"/>
    <property type="match status" value="1"/>
</dbReference>
<dbReference type="PRINTS" id="PR00702">
    <property type="entry name" value="ACRIFLAVINRP"/>
</dbReference>
<feature type="transmembrane region" description="Helical" evidence="1">
    <location>
        <begin position="474"/>
        <end position="498"/>
    </location>
</feature>
<dbReference type="GO" id="GO:0005886">
    <property type="term" value="C:plasma membrane"/>
    <property type="evidence" value="ECO:0007669"/>
    <property type="project" value="TreeGrafter"/>
</dbReference>
<dbReference type="AlphaFoldDB" id="A0A9D9NLZ2"/>
<reference evidence="2" key="1">
    <citation type="submission" date="2020-10" db="EMBL/GenBank/DDBJ databases">
        <authorList>
            <person name="Gilroy R."/>
        </authorList>
    </citation>
    <scope>NUCLEOTIDE SEQUENCE</scope>
    <source>
        <strain evidence="2">2478</strain>
    </source>
</reference>